<name>A0A168A3M5_9HYPO</name>
<dbReference type="GO" id="GO:0000209">
    <property type="term" value="P:protein polyubiquitination"/>
    <property type="evidence" value="ECO:0007669"/>
    <property type="project" value="TreeGrafter"/>
</dbReference>
<dbReference type="PANTHER" id="PTHR13252:SF9">
    <property type="entry name" value="F-BOX ONLY PROTEIN 28"/>
    <property type="match status" value="1"/>
</dbReference>
<evidence type="ECO:0000313" key="3">
    <source>
        <dbReference type="EMBL" id="OAA68200.1"/>
    </source>
</evidence>
<dbReference type="SUPFAM" id="SSF81383">
    <property type="entry name" value="F-box domain"/>
    <property type="match status" value="1"/>
</dbReference>
<feature type="domain" description="F-box" evidence="2">
    <location>
        <begin position="3"/>
        <end position="49"/>
    </location>
</feature>
<feature type="compositionally biased region" description="Acidic residues" evidence="1">
    <location>
        <begin position="563"/>
        <end position="572"/>
    </location>
</feature>
<dbReference type="PANTHER" id="PTHR13252">
    <property type="entry name" value="F-BOX ONLY PROTEIN 28"/>
    <property type="match status" value="1"/>
</dbReference>
<dbReference type="EMBL" id="AZHD01000001">
    <property type="protein sequence ID" value="OAA68200.1"/>
    <property type="molecule type" value="Genomic_DNA"/>
</dbReference>
<dbReference type="Proteomes" id="UP000076874">
    <property type="component" value="Unassembled WGS sequence"/>
</dbReference>
<sequence>MASPNLLTLPGELFLHIMSYLEPHDAVQLQLVCKQLRRTGRDGGFWRTRCFDDSQFLASLLRRRRLLGRPEDRHQQPSSSSLPSPPPPPRSHGAAAPAGGSDTGGTAAATARQHAAAERVRIMANWDPTFPGETISWYDEYVQRNAPIAVSWFERPRRGGGGGVPPGNYNNNNNAAANPVEAHGLALYRPDGMEEDTLLAVAPLEDGSVCLWDVNGTLGRRGAVVKQSRPGLLFLGVSAAASMSADHGRLSPQVDFSVTECVSVDSQRHLAFFAVQNRLVEVDLQTLVAVGVEHFPQPITALSAAHPTVPLTVGMDGGLFMHDSRARIVTRTGAGGQGAGAGAGAGADAIVNNVYRTPCAPHPQPGPLCLLHLAWPGSAEETLSDDIYAAGRIPSILHYDRRNLSAVKDAIHSGASLSSLTSIPYPFSALDTSLRREGLLSLAQVEASKAAVGGRTLVACGEYKSKGSLELYGIGPAPSRCSPGTSPGAGRPVPGTEEHYQQNATMKNRQTSSFSKVFSVANHGARLAVSDGAGLIKWFERDGFTEVRRCTIGEDLGGHDGDVADEDEDGDEAAGTAAAGTTSRPSNTLGDDAGDIARKLVPTRSAHRTSGTANSSSGSESGLANNDLLFWTGERLGLVHFSAKPGFQSDDFVQAMQTEEERATEQEGRTYRTTMRHFFDDMRSARYYGLGSILGS</sequence>
<dbReference type="Pfam" id="PF12937">
    <property type="entry name" value="F-box-like"/>
    <property type="match status" value="1"/>
</dbReference>
<dbReference type="InterPro" id="IPR001810">
    <property type="entry name" value="F-box_dom"/>
</dbReference>
<keyword evidence="4" id="KW-1185">Reference proteome</keyword>
<protein>
    <submittedName>
        <fullName evidence="3">F-box domain containing protein</fullName>
    </submittedName>
</protein>
<dbReference type="InterPro" id="IPR036047">
    <property type="entry name" value="F-box-like_dom_sf"/>
</dbReference>
<feature type="compositionally biased region" description="Low complexity" evidence="1">
    <location>
        <begin position="609"/>
        <end position="621"/>
    </location>
</feature>
<reference evidence="3 4" key="1">
    <citation type="journal article" date="2016" name="Genome Biol. Evol.">
        <title>Divergent and convergent evolution of fungal pathogenicity.</title>
        <authorList>
            <person name="Shang Y."/>
            <person name="Xiao G."/>
            <person name="Zheng P."/>
            <person name="Cen K."/>
            <person name="Zhan S."/>
            <person name="Wang C."/>
        </authorList>
    </citation>
    <scope>NUCLEOTIDE SEQUENCE [LARGE SCALE GENOMIC DNA]</scope>
    <source>
        <strain evidence="3 4">RCEF 264</strain>
    </source>
</reference>
<gene>
    <name evidence="3" type="ORF">SPI_00395</name>
</gene>
<accession>A0A168A3M5</accession>
<feature type="region of interest" description="Disordered" evidence="1">
    <location>
        <begin position="554"/>
        <end position="621"/>
    </location>
</feature>
<dbReference type="SMART" id="SM00256">
    <property type="entry name" value="FBOX"/>
    <property type="match status" value="1"/>
</dbReference>
<dbReference type="OrthoDB" id="3219396at2759"/>
<proteinExistence type="predicted"/>
<comment type="caution">
    <text evidence="3">The sequence shown here is derived from an EMBL/GenBank/DDBJ whole genome shotgun (WGS) entry which is preliminary data.</text>
</comment>
<dbReference type="PROSITE" id="PS50181">
    <property type="entry name" value="FBOX"/>
    <property type="match status" value="1"/>
</dbReference>
<dbReference type="Gene3D" id="1.20.1280.50">
    <property type="match status" value="1"/>
</dbReference>
<evidence type="ECO:0000313" key="4">
    <source>
        <dbReference type="Proteomes" id="UP000076874"/>
    </source>
</evidence>
<organism evidence="3 4">
    <name type="scientific">Niveomyces insectorum RCEF 264</name>
    <dbReference type="NCBI Taxonomy" id="1081102"/>
    <lineage>
        <taxon>Eukaryota</taxon>
        <taxon>Fungi</taxon>
        <taxon>Dikarya</taxon>
        <taxon>Ascomycota</taxon>
        <taxon>Pezizomycotina</taxon>
        <taxon>Sordariomycetes</taxon>
        <taxon>Hypocreomycetidae</taxon>
        <taxon>Hypocreales</taxon>
        <taxon>Cordycipitaceae</taxon>
        <taxon>Niveomyces</taxon>
    </lineage>
</organism>
<dbReference type="InterPro" id="IPR039719">
    <property type="entry name" value="FBXO28"/>
</dbReference>
<feature type="compositionally biased region" description="Low complexity" evidence="1">
    <location>
        <begin position="91"/>
        <end position="114"/>
    </location>
</feature>
<dbReference type="AlphaFoldDB" id="A0A168A3M5"/>
<dbReference type="STRING" id="1081102.A0A168A3M5"/>
<evidence type="ECO:0000259" key="2">
    <source>
        <dbReference type="PROSITE" id="PS50181"/>
    </source>
</evidence>
<feature type="region of interest" description="Disordered" evidence="1">
    <location>
        <begin position="68"/>
        <end position="114"/>
    </location>
</feature>
<feature type="compositionally biased region" description="Low complexity" evidence="1">
    <location>
        <begin position="573"/>
        <end position="582"/>
    </location>
</feature>
<evidence type="ECO:0000256" key="1">
    <source>
        <dbReference type="SAM" id="MobiDB-lite"/>
    </source>
</evidence>